<evidence type="ECO:0000256" key="2">
    <source>
        <dbReference type="ARBA" id="ARBA00023002"/>
    </source>
</evidence>
<name>A0A368L0K5_9BURK</name>
<dbReference type="EMBL" id="QPGB01000004">
    <property type="protein sequence ID" value="RCS57093.1"/>
    <property type="molecule type" value="Genomic_DNA"/>
</dbReference>
<dbReference type="InterPro" id="IPR002347">
    <property type="entry name" value="SDR_fam"/>
</dbReference>
<dbReference type="Proteomes" id="UP000252357">
    <property type="component" value="Unassembled WGS sequence"/>
</dbReference>
<protein>
    <submittedName>
        <fullName evidence="5">Short-chain dehydrogenase</fullName>
    </submittedName>
</protein>
<dbReference type="SUPFAM" id="SSF51735">
    <property type="entry name" value="NAD(P)-binding Rossmann-fold domains"/>
    <property type="match status" value="1"/>
</dbReference>
<dbReference type="OrthoDB" id="9797538at2"/>
<dbReference type="RefSeq" id="WP_114403234.1">
    <property type="nucleotide sequence ID" value="NZ_QPGB01000004.1"/>
</dbReference>
<evidence type="ECO:0000256" key="1">
    <source>
        <dbReference type="ARBA" id="ARBA00006484"/>
    </source>
</evidence>
<dbReference type="PRINTS" id="PR00081">
    <property type="entry name" value="GDHRDH"/>
</dbReference>
<dbReference type="PANTHER" id="PTHR44196:SF1">
    <property type="entry name" value="DEHYDROGENASE_REDUCTASE SDR FAMILY MEMBER 7B"/>
    <property type="match status" value="1"/>
</dbReference>
<dbReference type="GO" id="GO:0016491">
    <property type="term" value="F:oxidoreductase activity"/>
    <property type="evidence" value="ECO:0007669"/>
    <property type="project" value="UniProtKB-KW"/>
</dbReference>
<comment type="similarity">
    <text evidence="1 3">Belongs to the short-chain dehydrogenases/reductases (SDR) family.</text>
</comment>
<keyword evidence="2" id="KW-0560">Oxidoreductase</keyword>
<sequence length="284" mass="30168">MRVLITGASSGIGAALARAYAAQGAQVYLLARRAAALEAVRQSLPEPNRHQIFVADVTVAASLQQAAQACLSTGVPDIVIANAGVSVGTLTEYADDLQATEEVIQTNLLALIRTFQPFIQPMKARGGGTLVSIASVAGIRGLPGAGAYSAAKAAVIAYTESLRVELRGSGIEVVTLAPGYIRTPMTAHNPYPMPFMLDADEFARRAQREIARGTSYTVIPWQMGVVAKGLRLLPNWLYDRLFQHAGRKPRAHELAAYQTHAQAHTNSHTNNQANSGAAAHHDAP</sequence>
<dbReference type="PANTHER" id="PTHR44196">
    <property type="entry name" value="DEHYDROGENASE/REDUCTASE SDR FAMILY MEMBER 7B"/>
    <property type="match status" value="1"/>
</dbReference>
<feature type="compositionally biased region" description="Polar residues" evidence="4">
    <location>
        <begin position="259"/>
        <end position="275"/>
    </location>
</feature>
<proteinExistence type="inferred from homology"/>
<reference evidence="5 6" key="1">
    <citation type="journal article" date="2018" name="Int. J. Syst. Evol. Microbiol.">
        <title>Parvibium lacunae gen. nov., sp. nov., a new member of the family Alcaligenaceae isolated from a freshwater pond.</title>
        <authorList>
            <person name="Chen W.M."/>
            <person name="Xie P.B."/>
            <person name="Hsu M.Y."/>
            <person name="Sheu S.Y."/>
        </authorList>
    </citation>
    <scope>NUCLEOTIDE SEQUENCE [LARGE SCALE GENOMIC DNA]</scope>
    <source>
        <strain evidence="5 6">KMB9</strain>
    </source>
</reference>
<accession>A0A368L0K5</accession>
<evidence type="ECO:0000313" key="6">
    <source>
        <dbReference type="Proteomes" id="UP000252357"/>
    </source>
</evidence>
<dbReference type="PROSITE" id="PS00061">
    <property type="entry name" value="ADH_SHORT"/>
    <property type="match status" value="1"/>
</dbReference>
<dbReference type="Pfam" id="PF00106">
    <property type="entry name" value="adh_short"/>
    <property type="match status" value="1"/>
</dbReference>
<comment type="caution">
    <text evidence="5">The sequence shown here is derived from an EMBL/GenBank/DDBJ whole genome shotgun (WGS) entry which is preliminary data.</text>
</comment>
<dbReference type="AlphaFoldDB" id="A0A368L0K5"/>
<evidence type="ECO:0000256" key="4">
    <source>
        <dbReference type="SAM" id="MobiDB-lite"/>
    </source>
</evidence>
<dbReference type="InterPro" id="IPR036291">
    <property type="entry name" value="NAD(P)-bd_dom_sf"/>
</dbReference>
<keyword evidence="6" id="KW-1185">Reference proteome</keyword>
<organism evidence="5 6">
    <name type="scientific">Parvibium lacunae</name>
    <dbReference type="NCBI Taxonomy" id="1888893"/>
    <lineage>
        <taxon>Bacteria</taxon>
        <taxon>Pseudomonadati</taxon>
        <taxon>Pseudomonadota</taxon>
        <taxon>Betaproteobacteria</taxon>
        <taxon>Burkholderiales</taxon>
        <taxon>Alcaligenaceae</taxon>
        <taxon>Parvibium</taxon>
    </lineage>
</organism>
<dbReference type="Gene3D" id="3.40.50.720">
    <property type="entry name" value="NAD(P)-binding Rossmann-like Domain"/>
    <property type="match status" value="1"/>
</dbReference>
<evidence type="ECO:0000256" key="3">
    <source>
        <dbReference type="RuleBase" id="RU000363"/>
    </source>
</evidence>
<evidence type="ECO:0000313" key="5">
    <source>
        <dbReference type="EMBL" id="RCS57093.1"/>
    </source>
</evidence>
<dbReference type="NCBIfam" id="NF005437">
    <property type="entry name" value="PRK07024.1"/>
    <property type="match status" value="1"/>
</dbReference>
<gene>
    <name evidence="5" type="ORF">DU000_09830</name>
</gene>
<feature type="region of interest" description="Disordered" evidence="4">
    <location>
        <begin position="258"/>
        <end position="284"/>
    </location>
</feature>
<dbReference type="GO" id="GO:0016020">
    <property type="term" value="C:membrane"/>
    <property type="evidence" value="ECO:0007669"/>
    <property type="project" value="TreeGrafter"/>
</dbReference>
<dbReference type="PRINTS" id="PR00080">
    <property type="entry name" value="SDRFAMILY"/>
</dbReference>
<dbReference type="InterPro" id="IPR020904">
    <property type="entry name" value="Sc_DH/Rdtase_CS"/>
</dbReference>